<gene>
    <name evidence="1" type="ORF">MILVUS5_LOCUS1791</name>
</gene>
<dbReference type="Proteomes" id="UP001177021">
    <property type="component" value="Unassembled WGS sequence"/>
</dbReference>
<accession>A0ACB0IC99</accession>
<organism evidence="1 2">
    <name type="scientific">Trifolium pratense</name>
    <name type="common">Red clover</name>
    <dbReference type="NCBI Taxonomy" id="57577"/>
    <lineage>
        <taxon>Eukaryota</taxon>
        <taxon>Viridiplantae</taxon>
        <taxon>Streptophyta</taxon>
        <taxon>Embryophyta</taxon>
        <taxon>Tracheophyta</taxon>
        <taxon>Spermatophyta</taxon>
        <taxon>Magnoliopsida</taxon>
        <taxon>eudicotyledons</taxon>
        <taxon>Gunneridae</taxon>
        <taxon>Pentapetalae</taxon>
        <taxon>rosids</taxon>
        <taxon>fabids</taxon>
        <taxon>Fabales</taxon>
        <taxon>Fabaceae</taxon>
        <taxon>Papilionoideae</taxon>
        <taxon>50 kb inversion clade</taxon>
        <taxon>NPAAA clade</taxon>
        <taxon>Hologalegina</taxon>
        <taxon>IRL clade</taxon>
        <taxon>Trifolieae</taxon>
        <taxon>Trifolium</taxon>
    </lineage>
</organism>
<comment type="caution">
    <text evidence="1">The sequence shown here is derived from an EMBL/GenBank/DDBJ whole genome shotgun (WGS) entry which is preliminary data.</text>
</comment>
<sequence>MALEEGKVKIERFDGRDFSFWKMQIEDYLYQKKLYQPLSGKKPDDMKQEDWVLLDRQALGVIRLTLAKNVAFNIVNETTTAGLIKALSDMYEKPSAANKVYLMRRLFNLKMGEGISITDHINEFNTILSQLESVQIKFEDEVKALILLSSLPDSWDATVTAVSSSTGDNTLKLNDIRNLILSEDVRRRASGESSSHVSNSALNTESRGRTTQKSQNGRGRSKSRGKGQTKFRSDIVCWNCDKIGHFTNQCKAPKKNKSHRNKKHDDDESANAATDEFDDALICSLDSPVDSWVMDSGASFHTTPCKELLSNYVSGRFGKVYLADGKPLDIVGRGNIDIRTSSGTLWTLHNVRHIPALKRNLISIGQLDSEGHYTTFGDGAWKVTKGNLVVARGKKQGSLYMVADEDMIAVTEVVNNSSLWHQRLGHMSEKGMKLMATKEFVGASKVPELPEKATLEEISESDTAIKSQNTGIEVESESEPSTPPRRSSRMSVPPDRYSPSLHYLLLTDAGEPECFSEAMQGNDSIKWELAMKDEMTSLEKNGTWSLTKLPKEKKALHNRWVYRLKEESDGSRRYKARLVVKGFQQKQGIDFTEIFSPVVKMTTIRVILSIVAAENLHLEQLDVKTAFLHGDLEEDIYMTQPEGFEVPGKENLVCKLNKSLYGLKQAPRQWYKKFNEFMSNSGFNRCNMDHCCYVKKYANSYIILAVYVDDMLIAGSNMAEINRLKQKLAENFEMKDLGPAKQILGMRILRNRSEGTLKLSQEKYIHKLLDRFSLEDAKTRNTPLGSHLKFSKSQSSQIDEEKCYMSKVPYASAVGSLMYAMVCTRPDIAHAVGVVSRFLSNPAKEHWEGVKWILRYLKGTSEMCLCFRKGNISLQGFSDADLGGDLDTRKSTTGYIFTLGGTAVSWKSKLQHSVALSTTEAEYIAISEAAKEMIWLQNFLKELGKEQDDAPLFSDSQSALSLAKNPVFHSRCKHIQLKYHFIRELINDGELSLLKISGSENPADMLTKTVTTDKLRLCITSAGLRG</sequence>
<reference evidence="1" key="1">
    <citation type="submission" date="2023-10" db="EMBL/GenBank/DDBJ databases">
        <authorList>
            <person name="Rodriguez Cubillos JULIANA M."/>
            <person name="De Vega J."/>
        </authorList>
    </citation>
    <scope>NUCLEOTIDE SEQUENCE</scope>
</reference>
<dbReference type="EMBL" id="CASHSV030000001">
    <property type="protein sequence ID" value="CAJ2629901.1"/>
    <property type="molecule type" value="Genomic_DNA"/>
</dbReference>
<name>A0ACB0IC99_TRIPR</name>
<proteinExistence type="predicted"/>
<evidence type="ECO:0000313" key="2">
    <source>
        <dbReference type="Proteomes" id="UP001177021"/>
    </source>
</evidence>
<keyword evidence="2" id="KW-1185">Reference proteome</keyword>
<evidence type="ECO:0000313" key="1">
    <source>
        <dbReference type="EMBL" id="CAJ2629901.1"/>
    </source>
</evidence>
<protein>
    <submittedName>
        <fullName evidence="1">Uncharacterized protein</fullName>
    </submittedName>
</protein>